<comment type="caution">
    <text evidence="5">The sequence shown here is derived from an EMBL/GenBank/DDBJ whole genome shotgun (WGS) entry which is preliminary data.</text>
</comment>
<evidence type="ECO:0000256" key="2">
    <source>
        <dbReference type="ARBA" id="ARBA00022840"/>
    </source>
</evidence>
<feature type="binding site" evidence="3">
    <location>
        <begin position="11"/>
        <end position="16"/>
    </location>
    <ligand>
        <name>ATP</name>
        <dbReference type="ChEBI" id="CHEBI:30616"/>
    </ligand>
</feature>
<evidence type="ECO:0000256" key="4">
    <source>
        <dbReference type="NCBIfam" id="TIGR00152"/>
    </source>
</evidence>
<dbReference type="GO" id="GO:0004140">
    <property type="term" value="F:dephospho-CoA kinase activity"/>
    <property type="evidence" value="ECO:0007669"/>
    <property type="project" value="UniProtKB-UniRule"/>
</dbReference>
<proteinExistence type="inferred from homology"/>
<reference evidence="5 6" key="1">
    <citation type="submission" date="2018-01" db="EMBL/GenBank/DDBJ databases">
        <title>Cryobacterium sp. nov., from glaciers in China.</title>
        <authorList>
            <person name="Liu Q."/>
            <person name="Xin Y.-H."/>
        </authorList>
    </citation>
    <scope>NUCLEOTIDE SEQUENCE [LARGE SCALE GENOMIC DNA]</scope>
    <source>
        <strain evidence="5 6">TMB1-8</strain>
    </source>
</reference>
<dbReference type="GO" id="GO:0015937">
    <property type="term" value="P:coenzyme A biosynthetic process"/>
    <property type="evidence" value="ECO:0007669"/>
    <property type="project" value="UniProtKB-UniRule"/>
</dbReference>
<gene>
    <name evidence="3" type="primary">coaE</name>
    <name evidence="5" type="ORF">C3B59_14040</name>
</gene>
<comment type="pathway">
    <text evidence="3">Cofactor biosynthesis; coenzyme A biosynthesis; CoA from (R)-pantothenate: step 5/5.</text>
</comment>
<dbReference type="Proteomes" id="UP000237104">
    <property type="component" value="Unassembled WGS sequence"/>
</dbReference>
<protein>
    <recommendedName>
        <fullName evidence="3 4">Dephospho-CoA kinase</fullName>
        <ecNumber evidence="3 4">2.7.1.24</ecNumber>
    </recommendedName>
    <alternativeName>
        <fullName evidence="3">Dephosphocoenzyme A kinase</fullName>
    </alternativeName>
</protein>
<dbReference type="UniPathway" id="UPA00241">
    <property type="reaction ID" value="UER00356"/>
</dbReference>
<dbReference type="InterPro" id="IPR001977">
    <property type="entry name" value="Depp_CoAkinase"/>
</dbReference>
<keyword evidence="2 3" id="KW-0067">ATP-binding</keyword>
<comment type="function">
    <text evidence="3">Catalyzes the phosphorylation of the 3'-hydroxyl group of dephosphocoenzyme A to form coenzyme A.</text>
</comment>
<dbReference type="SUPFAM" id="SSF52540">
    <property type="entry name" value="P-loop containing nucleoside triphosphate hydrolases"/>
    <property type="match status" value="1"/>
</dbReference>
<comment type="subcellular location">
    <subcellularLocation>
        <location evidence="3">Cytoplasm</location>
    </subcellularLocation>
</comment>
<dbReference type="CDD" id="cd02022">
    <property type="entry name" value="DPCK"/>
    <property type="match status" value="1"/>
</dbReference>
<dbReference type="PANTHER" id="PTHR10695:SF46">
    <property type="entry name" value="BIFUNCTIONAL COENZYME A SYNTHASE-RELATED"/>
    <property type="match status" value="1"/>
</dbReference>
<comment type="similarity">
    <text evidence="3">Belongs to the CoaE family.</text>
</comment>
<dbReference type="NCBIfam" id="NF002879">
    <property type="entry name" value="PRK03333.1"/>
    <property type="match status" value="1"/>
</dbReference>
<comment type="catalytic activity">
    <reaction evidence="3">
        <text>3'-dephospho-CoA + ATP = ADP + CoA + H(+)</text>
        <dbReference type="Rhea" id="RHEA:18245"/>
        <dbReference type="ChEBI" id="CHEBI:15378"/>
        <dbReference type="ChEBI" id="CHEBI:30616"/>
        <dbReference type="ChEBI" id="CHEBI:57287"/>
        <dbReference type="ChEBI" id="CHEBI:57328"/>
        <dbReference type="ChEBI" id="CHEBI:456216"/>
        <dbReference type="EC" id="2.7.1.24"/>
    </reaction>
</comment>
<name>A0A2S3Z847_9MICO</name>
<accession>A0A2S3Z847</accession>
<dbReference type="PROSITE" id="PS51219">
    <property type="entry name" value="DPCK"/>
    <property type="match status" value="1"/>
</dbReference>
<evidence type="ECO:0000313" key="6">
    <source>
        <dbReference type="Proteomes" id="UP000237104"/>
    </source>
</evidence>
<dbReference type="EMBL" id="PPXF01000058">
    <property type="protein sequence ID" value="POH61726.1"/>
    <property type="molecule type" value="Genomic_DNA"/>
</dbReference>
<evidence type="ECO:0000313" key="5">
    <source>
        <dbReference type="EMBL" id="POH61726.1"/>
    </source>
</evidence>
<keyword evidence="1 3" id="KW-0547">Nucleotide-binding</keyword>
<sequence>MYLIGLTGGIASGKSTVAKRFAEHGAAVIDADQLARAAVAPGTDALAHIADIFGPEVIAEDGSLDRARLGSIVFGNPTALSVLNNVVHPAVRALSSAAIAAAERSDPEAVVVYDVPLLVEASVGHPFDLIVVVHAEAETRVRRMVELRGMPEADARRRISAQAGDADRLAVADVVIDSMGSLDETLAQVDRLWDSQLRANHRSAHSDSTVGGAP</sequence>
<dbReference type="AlphaFoldDB" id="A0A2S3Z847"/>
<keyword evidence="3" id="KW-0173">Coenzyme A biosynthesis</keyword>
<dbReference type="PANTHER" id="PTHR10695">
    <property type="entry name" value="DEPHOSPHO-COA KINASE-RELATED"/>
    <property type="match status" value="1"/>
</dbReference>
<dbReference type="HAMAP" id="MF_00376">
    <property type="entry name" value="Dephospho_CoA_kinase"/>
    <property type="match status" value="1"/>
</dbReference>
<evidence type="ECO:0000256" key="1">
    <source>
        <dbReference type="ARBA" id="ARBA00022741"/>
    </source>
</evidence>
<dbReference type="GO" id="GO:0005737">
    <property type="term" value="C:cytoplasm"/>
    <property type="evidence" value="ECO:0007669"/>
    <property type="project" value="UniProtKB-SubCell"/>
</dbReference>
<dbReference type="EC" id="2.7.1.24" evidence="3 4"/>
<dbReference type="Gene3D" id="3.40.50.300">
    <property type="entry name" value="P-loop containing nucleotide triphosphate hydrolases"/>
    <property type="match status" value="1"/>
</dbReference>
<organism evidence="5 6">
    <name type="scientific">Cryobacterium zongtaii</name>
    <dbReference type="NCBI Taxonomy" id="1259217"/>
    <lineage>
        <taxon>Bacteria</taxon>
        <taxon>Bacillati</taxon>
        <taxon>Actinomycetota</taxon>
        <taxon>Actinomycetes</taxon>
        <taxon>Micrococcales</taxon>
        <taxon>Microbacteriaceae</taxon>
        <taxon>Cryobacterium</taxon>
    </lineage>
</organism>
<dbReference type="Pfam" id="PF01121">
    <property type="entry name" value="CoaE"/>
    <property type="match status" value="1"/>
</dbReference>
<keyword evidence="3" id="KW-0808">Transferase</keyword>
<dbReference type="OrthoDB" id="9812943at2"/>
<dbReference type="GO" id="GO:0005524">
    <property type="term" value="F:ATP binding"/>
    <property type="evidence" value="ECO:0007669"/>
    <property type="project" value="UniProtKB-UniRule"/>
</dbReference>
<dbReference type="RefSeq" id="WP_103431869.1">
    <property type="nucleotide sequence ID" value="NZ_PPXF01000058.1"/>
</dbReference>
<keyword evidence="3 5" id="KW-0418">Kinase</keyword>
<evidence type="ECO:0000256" key="3">
    <source>
        <dbReference type="HAMAP-Rule" id="MF_00376"/>
    </source>
</evidence>
<keyword evidence="3" id="KW-0963">Cytoplasm</keyword>
<dbReference type="NCBIfam" id="TIGR00152">
    <property type="entry name" value="dephospho-CoA kinase"/>
    <property type="match status" value="1"/>
</dbReference>
<dbReference type="InterPro" id="IPR027417">
    <property type="entry name" value="P-loop_NTPase"/>
</dbReference>